<gene>
    <name evidence="1" type="ordered locus">Rru_A2399</name>
</gene>
<dbReference type="AlphaFoldDB" id="Q2RRP6"/>
<sequence>MLNHSSLGYVQDAQGFVFISGLIVGLYYAKGYLKGRSLEMDTKIYARAGLLYRYSLVLLGLLFVLPLVFPTFAAPWERFYADFFRDPLTIGMGALILLYQPTYMDILPQYILYLLLTPFLIRLALNGKGVQVLGGSIAVWLLTQIGAHTLLITAIEEAGQSVAPDFITRAGFNPMGWQLLFVSGLVIGAGLTKGTLKIGDWFDASRPGPALTSLALVVYFMVMRLGFTFDYLPDHVVQAFRMLDHRTTFSLIYPINFLALGYLVTWLIICGPHAASPIVQKAGWVLKGLFMMEFLRFLGRHSLQVYAFHLVLVFAMYFVDFYTEEFNEVAKTGIVLSGVALLAVPAWLHEQKQKAKTAQRAAART</sequence>
<dbReference type="EMBL" id="CP000230">
    <property type="protein sequence ID" value="ABC23199.1"/>
    <property type="molecule type" value="Genomic_DNA"/>
</dbReference>
<evidence type="ECO:0000313" key="1">
    <source>
        <dbReference type="EMBL" id="ABC23199.1"/>
    </source>
</evidence>
<proteinExistence type="predicted"/>
<dbReference type="EnsemblBacteria" id="ABC23199">
    <property type="protein sequence ID" value="ABC23199"/>
    <property type="gene ID" value="Rru_A2399"/>
</dbReference>
<dbReference type="HOGENOM" id="CLU_041272_0_0_5"/>
<accession>Q2RRP6</accession>
<keyword evidence="2" id="KW-1185">Reference proteome</keyword>
<evidence type="ECO:0008006" key="3">
    <source>
        <dbReference type="Google" id="ProtNLM"/>
    </source>
</evidence>
<dbReference type="KEGG" id="rru:Rru_A2399"/>
<reference evidence="1 2" key="1">
    <citation type="journal article" date="2011" name="Stand. Genomic Sci.">
        <title>Complete genome sequence of Rhodospirillum rubrum type strain (S1).</title>
        <authorList>
            <person name="Munk A.C."/>
            <person name="Copeland A."/>
            <person name="Lucas S."/>
            <person name="Lapidus A."/>
            <person name="Del Rio T.G."/>
            <person name="Barry K."/>
            <person name="Detter J.C."/>
            <person name="Hammon N."/>
            <person name="Israni S."/>
            <person name="Pitluck S."/>
            <person name="Brettin T."/>
            <person name="Bruce D."/>
            <person name="Han C."/>
            <person name="Tapia R."/>
            <person name="Gilna P."/>
            <person name="Schmutz J."/>
            <person name="Larimer F."/>
            <person name="Land M."/>
            <person name="Kyrpides N.C."/>
            <person name="Mavromatis K."/>
            <person name="Richardson P."/>
            <person name="Rohde M."/>
            <person name="Goker M."/>
            <person name="Klenk H.P."/>
            <person name="Zhang Y."/>
            <person name="Roberts G.P."/>
            <person name="Reslewic S."/>
            <person name="Schwartz D.C."/>
        </authorList>
    </citation>
    <scope>NUCLEOTIDE SEQUENCE [LARGE SCALE GENOMIC DNA]</scope>
    <source>
        <strain evidence="2">ATCC 11170 / ATH 1.1.1 / DSM 467 / LMG 4362 / NCIMB 8255 / S1</strain>
    </source>
</reference>
<dbReference type="eggNOG" id="COG4645">
    <property type="taxonomic scope" value="Bacteria"/>
</dbReference>
<protein>
    <recommendedName>
        <fullName evidence="3">Acyltransferase 3 domain-containing protein</fullName>
    </recommendedName>
</protein>
<dbReference type="Pfam" id="PF10129">
    <property type="entry name" value="OpgC_C"/>
    <property type="match status" value="1"/>
</dbReference>
<name>Q2RRP6_RHORT</name>
<dbReference type="PIRSF" id="PIRSF028704">
    <property type="entry name" value="UPC028704"/>
    <property type="match status" value="1"/>
</dbReference>
<dbReference type="PhylomeDB" id="Q2RRP6"/>
<dbReference type="STRING" id="269796.Rru_A2399"/>
<evidence type="ECO:0000313" key="2">
    <source>
        <dbReference type="Proteomes" id="UP000001929"/>
    </source>
</evidence>
<dbReference type="Proteomes" id="UP000001929">
    <property type="component" value="Chromosome"/>
</dbReference>
<dbReference type="PANTHER" id="PTHR38592">
    <property type="entry name" value="BLL4819 PROTEIN"/>
    <property type="match status" value="1"/>
</dbReference>
<dbReference type="InterPro" id="IPR014550">
    <property type="entry name" value="UCP028704_OpgC"/>
</dbReference>
<dbReference type="PATRIC" id="fig|269796.9.peg.2501"/>
<organism evidence="1 2">
    <name type="scientific">Rhodospirillum rubrum (strain ATCC 11170 / ATH 1.1.1 / DSM 467 / LMG 4362 / NCIMB 8255 / S1)</name>
    <dbReference type="NCBI Taxonomy" id="269796"/>
    <lineage>
        <taxon>Bacteria</taxon>
        <taxon>Pseudomonadati</taxon>
        <taxon>Pseudomonadota</taxon>
        <taxon>Alphaproteobacteria</taxon>
        <taxon>Rhodospirillales</taxon>
        <taxon>Rhodospirillaceae</taxon>
        <taxon>Rhodospirillum</taxon>
    </lineage>
</organism>
<dbReference type="PANTHER" id="PTHR38592:SF3">
    <property type="entry name" value="BLL4819 PROTEIN"/>
    <property type="match status" value="1"/>
</dbReference>